<dbReference type="InterPro" id="IPR011234">
    <property type="entry name" value="Fumarylacetoacetase-like_C"/>
</dbReference>
<dbReference type="AlphaFoldDB" id="A0A9W6CX63"/>
<gene>
    <name evidence="4" type="ORF">ARHIZOSPH14_11910</name>
</gene>
<dbReference type="GO" id="GO:0016787">
    <property type="term" value="F:hydrolase activity"/>
    <property type="evidence" value="ECO:0007669"/>
    <property type="project" value="UniProtKB-KW"/>
</dbReference>
<dbReference type="GO" id="GO:0046872">
    <property type="term" value="F:metal ion binding"/>
    <property type="evidence" value="ECO:0007669"/>
    <property type="project" value="UniProtKB-KW"/>
</dbReference>
<proteinExistence type="inferred from homology"/>
<dbReference type="InterPro" id="IPR036663">
    <property type="entry name" value="Fumarylacetoacetase_C_sf"/>
</dbReference>
<dbReference type="Gene3D" id="3.90.850.10">
    <property type="entry name" value="Fumarylacetoacetase-like, C-terminal domain"/>
    <property type="match status" value="1"/>
</dbReference>
<organism evidence="4 5">
    <name type="scientific">Agromyces rhizosphaerae</name>
    <dbReference type="NCBI Taxonomy" id="88374"/>
    <lineage>
        <taxon>Bacteria</taxon>
        <taxon>Bacillati</taxon>
        <taxon>Actinomycetota</taxon>
        <taxon>Actinomycetes</taxon>
        <taxon>Micrococcales</taxon>
        <taxon>Microbacteriaceae</taxon>
        <taxon>Agromyces</taxon>
    </lineage>
</organism>
<name>A0A9W6CX63_9MICO</name>
<reference evidence="4" key="1">
    <citation type="submission" date="2022-12" db="EMBL/GenBank/DDBJ databases">
        <title>Reference genome sequencing for broad-spectrum identification of bacterial and archaeal isolates by mass spectrometry.</title>
        <authorList>
            <person name="Sekiguchi Y."/>
            <person name="Tourlousse D.M."/>
        </authorList>
    </citation>
    <scope>NUCLEOTIDE SEQUENCE</scope>
    <source>
        <strain evidence="4">14</strain>
    </source>
</reference>
<dbReference type="RefSeq" id="WP_281883060.1">
    <property type="nucleotide sequence ID" value="NZ_BSDP01000001.1"/>
</dbReference>
<dbReference type="Proteomes" id="UP001144396">
    <property type="component" value="Unassembled WGS sequence"/>
</dbReference>
<sequence>MRIANRSSRLVLISGDRALDVELASEGRFGSDPQAVYADWEEFIEWARQQDASSGERYEAAELDAAVPRPPQVFAIGLNYASHAGESGFAVPTDPVVFTKFVSSFTGPDVDVALTGDAVDWEAELVAVIGTGGRDIPEDEAWHHVAGLTVGQDLSDRTVQFWGHPPQFSLGKSRARFAPVGPTVVTIDEVGAAADPSDLRVRCTLTRADGSSEVLQDGRTRDMIFTVPVLIARLSAVVELLPGDVIFTGTPEGVGHGRTPRVYLAPGDELTTEVEGVGLITQRFCAAG</sequence>
<accession>A0A9W6CX63</accession>
<comment type="similarity">
    <text evidence="1">Belongs to the FAH family.</text>
</comment>
<protein>
    <submittedName>
        <fullName evidence="4">Fumarylacetoacetate hydrolase</fullName>
    </submittedName>
</protein>
<feature type="domain" description="Fumarylacetoacetase-like C-terminal" evidence="3">
    <location>
        <begin position="73"/>
        <end position="283"/>
    </location>
</feature>
<evidence type="ECO:0000256" key="2">
    <source>
        <dbReference type="ARBA" id="ARBA00022723"/>
    </source>
</evidence>
<keyword evidence="2" id="KW-0479">Metal-binding</keyword>
<evidence type="ECO:0000313" key="5">
    <source>
        <dbReference type="Proteomes" id="UP001144396"/>
    </source>
</evidence>
<dbReference type="EMBL" id="BSDP01000001">
    <property type="protein sequence ID" value="GLI26949.1"/>
    <property type="molecule type" value="Genomic_DNA"/>
</dbReference>
<comment type="caution">
    <text evidence="4">The sequence shown here is derived from an EMBL/GenBank/DDBJ whole genome shotgun (WGS) entry which is preliminary data.</text>
</comment>
<dbReference type="Pfam" id="PF01557">
    <property type="entry name" value="FAA_hydrolase"/>
    <property type="match status" value="1"/>
</dbReference>
<dbReference type="GO" id="GO:0044281">
    <property type="term" value="P:small molecule metabolic process"/>
    <property type="evidence" value="ECO:0007669"/>
    <property type="project" value="UniProtKB-ARBA"/>
</dbReference>
<dbReference type="PANTHER" id="PTHR42796:SF4">
    <property type="entry name" value="FUMARYLACETOACETATE HYDROLASE DOMAIN-CONTAINING PROTEIN 2A"/>
    <property type="match status" value="1"/>
</dbReference>
<dbReference type="PANTHER" id="PTHR42796">
    <property type="entry name" value="FUMARYLACETOACETATE HYDROLASE DOMAIN-CONTAINING PROTEIN 2A-RELATED"/>
    <property type="match status" value="1"/>
</dbReference>
<evidence type="ECO:0000256" key="1">
    <source>
        <dbReference type="ARBA" id="ARBA00010211"/>
    </source>
</evidence>
<dbReference type="SUPFAM" id="SSF56529">
    <property type="entry name" value="FAH"/>
    <property type="match status" value="1"/>
</dbReference>
<evidence type="ECO:0000259" key="3">
    <source>
        <dbReference type="Pfam" id="PF01557"/>
    </source>
</evidence>
<dbReference type="InterPro" id="IPR051121">
    <property type="entry name" value="FAH"/>
</dbReference>
<keyword evidence="5" id="KW-1185">Reference proteome</keyword>
<evidence type="ECO:0000313" key="4">
    <source>
        <dbReference type="EMBL" id="GLI26949.1"/>
    </source>
</evidence>
<keyword evidence="4" id="KW-0378">Hydrolase</keyword>